<gene>
    <name evidence="1" type="ORF">Sradi_3354800</name>
</gene>
<organism evidence="1">
    <name type="scientific">Sesamum radiatum</name>
    <name type="common">Black benniseed</name>
    <dbReference type="NCBI Taxonomy" id="300843"/>
    <lineage>
        <taxon>Eukaryota</taxon>
        <taxon>Viridiplantae</taxon>
        <taxon>Streptophyta</taxon>
        <taxon>Embryophyta</taxon>
        <taxon>Tracheophyta</taxon>
        <taxon>Spermatophyta</taxon>
        <taxon>Magnoliopsida</taxon>
        <taxon>eudicotyledons</taxon>
        <taxon>Gunneridae</taxon>
        <taxon>Pentapetalae</taxon>
        <taxon>asterids</taxon>
        <taxon>lamiids</taxon>
        <taxon>Lamiales</taxon>
        <taxon>Pedaliaceae</taxon>
        <taxon>Sesamum</taxon>
    </lineage>
</organism>
<dbReference type="PANTHER" id="PTHR31973">
    <property type="entry name" value="POLYPROTEIN, PUTATIVE-RELATED"/>
    <property type="match status" value="1"/>
</dbReference>
<dbReference type="EMBL" id="JACGWJ010000014">
    <property type="protein sequence ID" value="KAL0374391.1"/>
    <property type="molecule type" value="Genomic_DNA"/>
</dbReference>
<evidence type="ECO:0000313" key="1">
    <source>
        <dbReference type="EMBL" id="KAL0374391.1"/>
    </source>
</evidence>
<reference evidence="1" key="2">
    <citation type="journal article" date="2024" name="Plant">
        <title>Genomic evolution and insights into agronomic trait innovations of Sesamum species.</title>
        <authorList>
            <person name="Miao H."/>
            <person name="Wang L."/>
            <person name="Qu L."/>
            <person name="Liu H."/>
            <person name="Sun Y."/>
            <person name="Le M."/>
            <person name="Wang Q."/>
            <person name="Wei S."/>
            <person name="Zheng Y."/>
            <person name="Lin W."/>
            <person name="Duan Y."/>
            <person name="Cao H."/>
            <person name="Xiong S."/>
            <person name="Wang X."/>
            <person name="Wei L."/>
            <person name="Li C."/>
            <person name="Ma Q."/>
            <person name="Ju M."/>
            <person name="Zhao R."/>
            <person name="Li G."/>
            <person name="Mu C."/>
            <person name="Tian Q."/>
            <person name="Mei H."/>
            <person name="Zhang T."/>
            <person name="Gao T."/>
            <person name="Zhang H."/>
        </authorList>
    </citation>
    <scope>NUCLEOTIDE SEQUENCE</scope>
    <source>
        <strain evidence="1">G02</strain>
    </source>
</reference>
<accession>A0AAW2R2X7</accession>
<evidence type="ECO:0008006" key="2">
    <source>
        <dbReference type="Google" id="ProtNLM"/>
    </source>
</evidence>
<dbReference type="AlphaFoldDB" id="A0AAW2R2X7"/>
<protein>
    <recommendedName>
        <fullName evidence="2">Transposase</fullName>
    </recommendedName>
</protein>
<name>A0AAW2R2X7_SESRA</name>
<sequence>MWVCPHVPCYHRNSDYVTLTVYYGHTVHIFEGPKSGEGVESERGEDEMGEVDQMIDCDHEMGDGNNQERPIETETRERNVLGDVEEESGSTEGEIVVVDNDGDLDEIRDELDPKRNMKGFRVDIVNELRVNVSKDQAYRAKRAALKAIERSSDYQYTRLWDYAEEMRVTNPGSTVIVGTDNENRENRFNRLYVCFGALKVGFKSGCRPITRVYGCHLKGPHGGFLLTAFGIDPNNNLFSIPYVVVDKEYIET</sequence>
<comment type="caution">
    <text evidence="1">The sequence shown here is derived from an EMBL/GenBank/DDBJ whole genome shotgun (WGS) entry which is preliminary data.</text>
</comment>
<dbReference type="PANTHER" id="PTHR31973:SF191">
    <property type="entry name" value="OS05G0489400 PROTEIN"/>
    <property type="match status" value="1"/>
</dbReference>
<reference evidence="1" key="1">
    <citation type="submission" date="2020-06" db="EMBL/GenBank/DDBJ databases">
        <authorList>
            <person name="Li T."/>
            <person name="Hu X."/>
            <person name="Zhang T."/>
            <person name="Song X."/>
            <person name="Zhang H."/>
            <person name="Dai N."/>
            <person name="Sheng W."/>
            <person name="Hou X."/>
            <person name="Wei L."/>
        </authorList>
    </citation>
    <scope>NUCLEOTIDE SEQUENCE</scope>
    <source>
        <strain evidence="1">G02</strain>
        <tissue evidence="1">Leaf</tissue>
    </source>
</reference>
<proteinExistence type="predicted"/>